<keyword evidence="3" id="KW-0496">Mitochondrion</keyword>
<feature type="compositionally biased region" description="Basic and acidic residues" evidence="5">
    <location>
        <begin position="341"/>
        <end position="350"/>
    </location>
</feature>
<evidence type="ECO:0000256" key="5">
    <source>
        <dbReference type="SAM" id="MobiDB-lite"/>
    </source>
</evidence>
<feature type="region of interest" description="Disordered" evidence="5">
    <location>
        <begin position="262"/>
        <end position="282"/>
    </location>
</feature>
<dbReference type="PROSITE" id="PS51782">
    <property type="entry name" value="LYSM"/>
    <property type="match status" value="1"/>
</dbReference>
<dbReference type="InterPro" id="IPR006571">
    <property type="entry name" value="TLDc_dom"/>
</dbReference>
<dbReference type="AlphaFoldDB" id="A0A430Q663"/>
<dbReference type="PANTHER" id="PTHR23354:SF62">
    <property type="entry name" value="MUSTARD, ISOFORM V"/>
    <property type="match status" value="1"/>
</dbReference>
<proteinExistence type="inferred from homology"/>
<dbReference type="SMART" id="SM00257">
    <property type="entry name" value="LysM"/>
    <property type="match status" value="1"/>
</dbReference>
<evidence type="ECO:0000313" key="8">
    <source>
        <dbReference type="EMBL" id="RTG83179.1"/>
    </source>
</evidence>
<dbReference type="InterPro" id="IPR018392">
    <property type="entry name" value="LysM"/>
</dbReference>
<accession>A0A430Q663</accession>
<evidence type="ECO:0000256" key="2">
    <source>
        <dbReference type="ARBA" id="ARBA00009540"/>
    </source>
</evidence>
<dbReference type="SUPFAM" id="SSF54106">
    <property type="entry name" value="LysM domain"/>
    <property type="match status" value="1"/>
</dbReference>
<dbReference type="InterPro" id="IPR036779">
    <property type="entry name" value="LysM_dom_sf"/>
</dbReference>
<reference evidence="8 9" key="1">
    <citation type="journal article" date="2019" name="PLoS Pathog.">
        <title>Genome sequence of the bovine parasite Schistosoma bovis Tanzania.</title>
        <authorList>
            <person name="Oey H."/>
            <person name="Zakrzewski M."/>
            <person name="Gobert G."/>
            <person name="Gravermann K."/>
            <person name="Stoye J."/>
            <person name="Jones M."/>
            <person name="Mcmanus D."/>
            <person name="Krause L."/>
        </authorList>
    </citation>
    <scope>NUCLEOTIDE SEQUENCE [LARGE SCALE GENOMIC DNA]</scope>
    <source>
        <strain evidence="8 9">TAN1997</strain>
    </source>
</reference>
<dbReference type="CDD" id="cd00118">
    <property type="entry name" value="LysM"/>
    <property type="match status" value="1"/>
</dbReference>
<feature type="region of interest" description="Disordered" evidence="5">
    <location>
        <begin position="336"/>
        <end position="356"/>
    </location>
</feature>
<dbReference type="GO" id="GO:0005739">
    <property type="term" value="C:mitochondrion"/>
    <property type="evidence" value="ECO:0007669"/>
    <property type="project" value="UniProtKB-SubCell"/>
</dbReference>
<dbReference type="PANTHER" id="PTHR23354">
    <property type="entry name" value="NUCLEOLAR PROTEIN 7/ESTROGEN RECEPTOR COACTIVATOR-RELATED"/>
    <property type="match status" value="1"/>
</dbReference>
<feature type="domain" description="LysM" evidence="6">
    <location>
        <begin position="8"/>
        <end position="57"/>
    </location>
</feature>
<evidence type="ECO:0000313" key="9">
    <source>
        <dbReference type="Proteomes" id="UP000290809"/>
    </source>
</evidence>
<name>A0A430Q663_SCHBO</name>
<comment type="similarity">
    <text evidence="2">Belongs to the OXR1 family.</text>
</comment>
<dbReference type="Proteomes" id="UP000290809">
    <property type="component" value="Unassembled WGS sequence"/>
</dbReference>
<dbReference type="SMART" id="SM00584">
    <property type="entry name" value="TLDc"/>
    <property type="match status" value="2"/>
</dbReference>
<evidence type="ECO:0000256" key="3">
    <source>
        <dbReference type="ARBA" id="ARBA00023128"/>
    </source>
</evidence>
<keyword evidence="9" id="KW-1185">Reference proteome</keyword>
<evidence type="ECO:0000259" key="7">
    <source>
        <dbReference type="PROSITE" id="PS51886"/>
    </source>
</evidence>
<dbReference type="EMBL" id="QMKO01002555">
    <property type="protein sequence ID" value="RTG83179.1"/>
    <property type="molecule type" value="Genomic_DNA"/>
</dbReference>
<dbReference type="Pfam" id="PF01476">
    <property type="entry name" value="LysM"/>
    <property type="match status" value="1"/>
</dbReference>
<comment type="caution">
    <text evidence="8">The sequence shown here is derived from an EMBL/GenBank/DDBJ whole genome shotgun (WGS) entry which is preliminary data.</text>
</comment>
<organism evidence="8 9">
    <name type="scientific">Schistosoma bovis</name>
    <name type="common">Blood fluke</name>
    <dbReference type="NCBI Taxonomy" id="6184"/>
    <lineage>
        <taxon>Eukaryota</taxon>
        <taxon>Metazoa</taxon>
        <taxon>Spiralia</taxon>
        <taxon>Lophotrochozoa</taxon>
        <taxon>Platyhelminthes</taxon>
        <taxon>Trematoda</taxon>
        <taxon>Digenea</taxon>
        <taxon>Strigeidida</taxon>
        <taxon>Schistosomatoidea</taxon>
        <taxon>Schistosomatidae</taxon>
        <taxon>Schistosoma</taxon>
    </lineage>
</organism>
<feature type="domain" description="TLDc" evidence="7">
    <location>
        <begin position="529"/>
        <end position="659"/>
    </location>
</feature>
<feature type="domain" description="TLDc" evidence="7">
    <location>
        <begin position="659"/>
        <end position="869"/>
    </location>
</feature>
<comment type="subcellular location">
    <subcellularLocation>
        <location evidence="1">Mitochondrion</location>
    </subcellularLocation>
</comment>
<protein>
    <recommendedName>
        <fullName evidence="4">Oxidation resistance protein 1</fullName>
    </recommendedName>
</protein>
<gene>
    <name evidence="8" type="ORF">DC041_0007912</name>
</gene>
<feature type="region of interest" description="Disordered" evidence="5">
    <location>
        <begin position="385"/>
        <end position="404"/>
    </location>
</feature>
<sequence length="871" mass="97642">MEASGEFCVYEVKPGDSLSAIAAQLGFVTPTQIARANHLPLMSYGLPPVFPGQRLIIPTAARANCSSTKIKHLPGVALRIEDMDKQNVDTTSSGFLAVQPFFYTTRILNPNKSYPIDDDALERQFVKVNAFRVLESLDNLIDGVLLVTPESLCFDASQTAVAQKQAYIASHSELSSSDYNIDATHNKMIESHHDSDNKSSTCHANNVEFSCCHIPQELLNLGLCIPLDSIIAMKTLVENDVIHILKSECNDKINSLSNSTLQNEKTEEHVNVQSTNENTKSTDENTGKFSIFILSTKVQFLPKQIYFKPYDIHNFSHMMKYYLWFSNLYNQRNDPNLSSNIDKEQPDETSKSIINDNSVGLSDSTYAVNIDEQLKTPEIPSEIETTLSTSSSVSSSPHQLPTTSLETLSTSVSQLLQKENNSEDKNVTNVTNDLYLRITLIGDITHIFRLAVDRLTQVYSFLLRAGVGSLDKHIEVNNHSEQVVIENSDKGQALDSDSTVCHRRSLVEEMLESLEQSIHVPILNGGESRILTNDMLVDLSVNFPAYWSSSNLNSIYKSEDDGYCLNTVYRKCKDVEGSVLLLIRDTMGVVFGAVMSETMKCSKHFYGTGETFVFHWKPTFKGQARFDSTVCHRRSLVEEMLESLEQSIHVPILNGGESRILTNDMLVDLSVNFPAYWSSSNLNSIYKSEDDGYCLNTVYRKCKDVEGSVLLLIRDTMGVVFGAVMSETMKCSKHFYGTGETFVFHWKPTFKKYCWTKKNYFFMRGSLHSFHIGGQSGRNAIWFNESLKYGCSEPTDTFDNPVLSGNLPDIQFSSLSLNKSDKNENVLIENNINNVHVNSNPLNPTIKSSSTVCDSVSFIIDTFELWQLISC</sequence>
<evidence type="ECO:0000256" key="4">
    <source>
        <dbReference type="ARBA" id="ARBA00040604"/>
    </source>
</evidence>
<evidence type="ECO:0000256" key="1">
    <source>
        <dbReference type="ARBA" id="ARBA00004173"/>
    </source>
</evidence>
<dbReference type="Pfam" id="PF07534">
    <property type="entry name" value="TLD"/>
    <property type="match status" value="2"/>
</dbReference>
<dbReference type="Gene3D" id="3.10.350.10">
    <property type="entry name" value="LysM domain"/>
    <property type="match status" value="1"/>
</dbReference>
<evidence type="ECO:0000259" key="6">
    <source>
        <dbReference type="PROSITE" id="PS51782"/>
    </source>
</evidence>
<dbReference type="STRING" id="6184.A0A430Q663"/>
<dbReference type="PROSITE" id="PS51886">
    <property type="entry name" value="TLDC"/>
    <property type="match status" value="2"/>
</dbReference>